<dbReference type="Gene3D" id="3.40.50.150">
    <property type="entry name" value="Vaccinia Virus protein VP39"/>
    <property type="match status" value="1"/>
</dbReference>
<dbReference type="EMBL" id="VSRL01000011">
    <property type="protein sequence ID" value="NKE56238.1"/>
    <property type="molecule type" value="Genomic_DNA"/>
</dbReference>
<gene>
    <name evidence="3" type="ORF">FXN61_05115</name>
</gene>
<dbReference type="SUPFAM" id="SSF53335">
    <property type="entry name" value="S-adenosyl-L-methionine-dependent methyltransferases"/>
    <property type="match status" value="1"/>
</dbReference>
<dbReference type="InterPro" id="IPR029063">
    <property type="entry name" value="SAM-dependent_MTases_sf"/>
</dbReference>
<dbReference type="CDD" id="cd02440">
    <property type="entry name" value="AdoMet_MTases"/>
    <property type="match status" value="1"/>
</dbReference>
<keyword evidence="3" id="KW-0489">Methyltransferase</keyword>
<dbReference type="PANTHER" id="PTHR43861:SF1">
    <property type="entry name" value="TRANS-ACONITATE 2-METHYLTRANSFERASE"/>
    <property type="match status" value="1"/>
</dbReference>
<dbReference type="GO" id="GO:0032259">
    <property type="term" value="P:methylation"/>
    <property type="evidence" value="ECO:0007669"/>
    <property type="project" value="UniProtKB-KW"/>
</dbReference>
<reference evidence="3 4" key="1">
    <citation type="submission" date="2019-08" db="EMBL/GenBank/DDBJ databases">
        <title>Lentzea from Indian Himalayas.</title>
        <authorList>
            <person name="Mandal S."/>
            <person name="Mallick Gupta A."/>
            <person name="Maiti P.K."/>
            <person name="Sarkar J."/>
            <person name="Mandal S."/>
        </authorList>
    </citation>
    <scope>NUCLEOTIDE SEQUENCE [LARGE SCALE GENOMIC DNA]</scope>
    <source>
        <strain evidence="3 4">PSKA42</strain>
    </source>
</reference>
<name>A0ABX1FBC1_9PSEU</name>
<organism evidence="3 4">
    <name type="scientific">Lentzea indica</name>
    <dbReference type="NCBI Taxonomy" id="2604800"/>
    <lineage>
        <taxon>Bacteria</taxon>
        <taxon>Bacillati</taxon>
        <taxon>Actinomycetota</taxon>
        <taxon>Actinomycetes</taxon>
        <taxon>Pseudonocardiales</taxon>
        <taxon>Pseudonocardiaceae</taxon>
        <taxon>Lentzea</taxon>
    </lineage>
</organism>
<dbReference type="Pfam" id="PF08241">
    <property type="entry name" value="Methyltransf_11"/>
    <property type="match status" value="1"/>
</dbReference>
<dbReference type="PANTHER" id="PTHR43861">
    <property type="entry name" value="TRANS-ACONITATE 2-METHYLTRANSFERASE-RELATED"/>
    <property type="match status" value="1"/>
</dbReference>
<feature type="domain" description="Methyltransferase type 11" evidence="2">
    <location>
        <begin position="44"/>
        <end position="144"/>
    </location>
</feature>
<dbReference type="InterPro" id="IPR013216">
    <property type="entry name" value="Methyltransf_11"/>
</dbReference>
<evidence type="ECO:0000313" key="3">
    <source>
        <dbReference type="EMBL" id="NKE56238.1"/>
    </source>
</evidence>
<dbReference type="GO" id="GO:0008168">
    <property type="term" value="F:methyltransferase activity"/>
    <property type="evidence" value="ECO:0007669"/>
    <property type="project" value="UniProtKB-KW"/>
</dbReference>
<dbReference type="Proteomes" id="UP001515943">
    <property type="component" value="Unassembled WGS sequence"/>
</dbReference>
<proteinExistence type="predicted"/>
<dbReference type="RefSeq" id="WP_167970751.1">
    <property type="nucleotide sequence ID" value="NZ_VSRL01000011.1"/>
</dbReference>
<sequence>MAGFAAGEDRWRARLGTLRQVVRQELVARQLAAHLPRVASLRVLDVGCGQGTQMLRLARGGHHVTGVDSSPGLLNELARALDGEPDDVRARVRTVQDDVRNLSSLFGAASFDVVLCHGLLMYFADPEPLLDDLERLVAPGGVLSLLVRNGDALAMRPGLLGDWDATQRAFESLSYGNRIGVTARADRIDDLVASLADRRMTVRDWYGVRVFTDIVATDAPLPDEPELTTLLACEERAGASEPYRRVAALTHVIASCGQLFVRTSDSSSGSMLPPDTTATPPPNFA</sequence>
<keyword evidence="4" id="KW-1185">Reference proteome</keyword>
<feature type="region of interest" description="Disordered" evidence="1">
    <location>
        <begin position="264"/>
        <end position="285"/>
    </location>
</feature>
<evidence type="ECO:0000259" key="2">
    <source>
        <dbReference type="Pfam" id="PF08241"/>
    </source>
</evidence>
<evidence type="ECO:0000256" key="1">
    <source>
        <dbReference type="SAM" id="MobiDB-lite"/>
    </source>
</evidence>
<comment type="caution">
    <text evidence="3">The sequence shown here is derived from an EMBL/GenBank/DDBJ whole genome shotgun (WGS) entry which is preliminary data.</text>
</comment>
<accession>A0ABX1FBC1</accession>
<protein>
    <submittedName>
        <fullName evidence="3">Methyltransferase domain-containing protein</fullName>
    </submittedName>
</protein>
<keyword evidence="3" id="KW-0808">Transferase</keyword>
<evidence type="ECO:0000313" key="4">
    <source>
        <dbReference type="Proteomes" id="UP001515943"/>
    </source>
</evidence>